<accession>A0ABD1R7X9</accession>
<evidence type="ECO:0000256" key="1">
    <source>
        <dbReference type="SAM" id="MobiDB-lite"/>
    </source>
</evidence>
<protein>
    <submittedName>
        <fullName evidence="2">Uncharacterized protein</fullName>
    </submittedName>
</protein>
<feature type="compositionally biased region" description="Basic and acidic residues" evidence="1">
    <location>
        <begin position="1"/>
        <end position="14"/>
    </location>
</feature>
<reference evidence="3" key="1">
    <citation type="submission" date="2024-07" db="EMBL/GenBank/DDBJ databases">
        <title>Two chromosome-level genome assemblies of Korean endemic species Abeliophyllum distichum and Forsythia ovata (Oleaceae).</title>
        <authorList>
            <person name="Jang H."/>
        </authorList>
    </citation>
    <scope>NUCLEOTIDE SEQUENCE [LARGE SCALE GENOMIC DNA]</scope>
</reference>
<organism evidence="2 3">
    <name type="scientific">Abeliophyllum distichum</name>
    <dbReference type="NCBI Taxonomy" id="126358"/>
    <lineage>
        <taxon>Eukaryota</taxon>
        <taxon>Viridiplantae</taxon>
        <taxon>Streptophyta</taxon>
        <taxon>Embryophyta</taxon>
        <taxon>Tracheophyta</taxon>
        <taxon>Spermatophyta</taxon>
        <taxon>Magnoliopsida</taxon>
        <taxon>eudicotyledons</taxon>
        <taxon>Gunneridae</taxon>
        <taxon>Pentapetalae</taxon>
        <taxon>asterids</taxon>
        <taxon>lamiids</taxon>
        <taxon>Lamiales</taxon>
        <taxon>Oleaceae</taxon>
        <taxon>Forsythieae</taxon>
        <taxon>Abeliophyllum</taxon>
    </lineage>
</organism>
<dbReference type="Proteomes" id="UP001604336">
    <property type="component" value="Unassembled WGS sequence"/>
</dbReference>
<comment type="caution">
    <text evidence="2">The sequence shown here is derived from an EMBL/GenBank/DDBJ whole genome shotgun (WGS) entry which is preliminary data.</text>
</comment>
<gene>
    <name evidence="2" type="ORF">Adt_29281</name>
</gene>
<dbReference type="EMBL" id="JBFOLK010000009">
    <property type="protein sequence ID" value="KAL2484525.1"/>
    <property type="molecule type" value="Genomic_DNA"/>
</dbReference>
<feature type="region of interest" description="Disordered" evidence="1">
    <location>
        <begin position="1"/>
        <end position="26"/>
    </location>
</feature>
<evidence type="ECO:0000313" key="3">
    <source>
        <dbReference type="Proteomes" id="UP001604336"/>
    </source>
</evidence>
<evidence type="ECO:0000313" key="2">
    <source>
        <dbReference type="EMBL" id="KAL2484525.1"/>
    </source>
</evidence>
<sequence>MLIESSKIHEKKNINETTGAAEHNGVQPKTASLQLSFFFPFTKRAPRDTYSAGRRRSPDSCESGTTVIIQLVPRCITRIEIEGQPQAEVMMADSSLFGFVRRFGELAA</sequence>
<dbReference type="AlphaFoldDB" id="A0ABD1R7X9"/>
<proteinExistence type="predicted"/>
<keyword evidence="3" id="KW-1185">Reference proteome</keyword>
<name>A0ABD1R7X9_9LAMI</name>